<gene>
    <name evidence="1" type="ORF">DAPPUDRAFT_233812</name>
</gene>
<reference evidence="1 2" key="1">
    <citation type="journal article" date="2011" name="Science">
        <title>The ecoresponsive genome of Daphnia pulex.</title>
        <authorList>
            <person name="Colbourne J.K."/>
            <person name="Pfrender M.E."/>
            <person name="Gilbert D."/>
            <person name="Thomas W.K."/>
            <person name="Tucker A."/>
            <person name="Oakley T.H."/>
            <person name="Tokishita S."/>
            <person name="Aerts A."/>
            <person name="Arnold G.J."/>
            <person name="Basu M.K."/>
            <person name="Bauer D.J."/>
            <person name="Caceres C.E."/>
            <person name="Carmel L."/>
            <person name="Casola C."/>
            <person name="Choi J.H."/>
            <person name="Detter J.C."/>
            <person name="Dong Q."/>
            <person name="Dusheyko S."/>
            <person name="Eads B.D."/>
            <person name="Frohlich T."/>
            <person name="Geiler-Samerotte K.A."/>
            <person name="Gerlach D."/>
            <person name="Hatcher P."/>
            <person name="Jogdeo S."/>
            <person name="Krijgsveld J."/>
            <person name="Kriventseva E.V."/>
            <person name="Kultz D."/>
            <person name="Laforsch C."/>
            <person name="Lindquist E."/>
            <person name="Lopez J."/>
            <person name="Manak J.R."/>
            <person name="Muller J."/>
            <person name="Pangilinan J."/>
            <person name="Patwardhan R.P."/>
            <person name="Pitluck S."/>
            <person name="Pritham E.J."/>
            <person name="Rechtsteiner A."/>
            <person name="Rho M."/>
            <person name="Rogozin I.B."/>
            <person name="Sakarya O."/>
            <person name="Salamov A."/>
            <person name="Schaack S."/>
            <person name="Shapiro H."/>
            <person name="Shiga Y."/>
            <person name="Skalitzky C."/>
            <person name="Smith Z."/>
            <person name="Souvorov A."/>
            <person name="Sung W."/>
            <person name="Tang Z."/>
            <person name="Tsuchiya D."/>
            <person name="Tu H."/>
            <person name="Vos H."/>
            <person name="Wang M."/>
            <person name="Wolf Y.I."/>
            <person name="Yamagata H."/>
            <person name="Yamada T."/>
            <person name="Ye Y."/>
            <person name="Shaw J.R."/>
            <person name="Andrews J."/>
            <person name="Crease T.J."/>
            <person name="Tang H."/>
            <person name="Lucas S.M."/>
            <person name="Robertson H.M."/>
            <person name="Bork P."/>
            <person name="Koonin E.V."/>
            <person name="Zdobnov E.M."/>
            <person name="Grigoriev I.V."/>
            <person name="Lynch M."/>
            <person name="Boore J.L."/>
        </authorList>
    </citation>
    <scope>NUCLEOTIDE SEQUENCE [LARGE SCALE GENOMIC DNA]</scope>
</reference>
<evidence type="ECO:0000313" key="1">
    <source>
        <dbReference type="EMBL" id="EFX89049.1"/>
    </source>
</evidence>
<evidence type="ECO:0000313" key="2">
    <source>
        <dbReference type="Proteomes" id="UP000000305"/>
    </source>
</evidence>
<dbReference type="KEGG" id="dpx:DAPPUDRAFT_233812"/>
<accession>E9FVT4</accession>
<dbReference type="EMBL" id="GL732525">
    <property type="protein sequence ID" value="EFX89049.1"/>
    <property type="molecule type" value="Genomic_DNA"/>
</dbReference>
<protein>
    <submittedName>
        <fullName evidence="1">Uncharacterized protein</fullName>
    </submittedName>
</protein>
<organism evidence="1 2">
    <name type="scientific">Daphnia pulex</name>
    <name type="common">Water flea</name>
    <dbReference type="NCBI Taxonomy" id="6669"/>
    <lineage>
        <taxon>Eukaryota</taxon>
        <taxon>Metazoa</taxon>
        <taxon>Ecdysozoa</taxon>
        <taxon>Arthropoda</taxon>
        <taxon>Crustacea</taxon>
        <taxon>Branchiopoda</taxon>
        <taxon>Diplostraca</taxon>
        <taxon>Cladocera</taxon>
        <taxon>Anomopoda</taxon>
        <taxon>Daphniidae</taxon>
        <taxon>Daphnia</taxon>
    </lineage>
</organism>
<proteinExistence type="predicted"/>
<dbReference type="InParanoid" id="E9FVT4"/>
<dbReference type="AlphaFoldDB" id="E9FVT4"/>
<sequence length="58" mass="6536">MAGGSSIRCYAQTDRKNNLLASGDKTTGDEAIIASRKINNFRLEIEKIQRINKIMDEH</sequence>
<dbReference type="HOGENOM" id="CLU_2981170_0_0_1"/>
<keyword evidence="2" id="KW-1185">Reference proteome</keyword>
<name>E9FVT4_DAPPU</name>
<dbReference type="Proteomes" id="UP000000305">
    <property type="component" value="Unassembled WGS sequence"/>
</dbReference>